<protein>
    <recommendedName>
        <fullName evidence="3">Outer membrane protein beta-barrel domain-containing protein</fullName>
    </recommendedName>
</protein>
<gene>
    <name evidence="1" type="ORF">F0145_08420</name>
</gene>
<evidence type="ECO:0000313" key="2">
    <source>
        <dbReference type="Proteomes" id="UP000323426"/>
    </source>
</evidence>
<comment type="caution">
    <text evidence="1">The sequence shown here is derived from an EMBL/GenBank/DDBJ whole genome shotgun (WGS) entry which is preliminary data.</text>
</comment>
<dbReference type="Proteomes" id="UP000323426">
    <property type="component" value="Unassembled WGS sequence"/>
</dbReference>
<reference evidence="1 2" key="1">
    <citation type="submission" date="2019-09" db="EMBL/GenBank/DDBJ databases">
        <title>Genome sequence and assembly of Adhaeribacter sp.</title>
        <authorList>
            <person name="Chhetri G."/>
        </authorList>
    </citation>
    <scope>NUCLEOTIDE SEQUENCE [LARGE SCALE GENOMIC DNA]</scope>
    <source>
        <strain evidence="1 2">DK36</strain>
    </source>
</reference>
<accession>A0A5M6DP48</accession>
<keyword evidence="2" id="KW-1185">Reference proteome</keyword>
<dbReference type="RefSeq" id="WP_150087866.1">
    <property type="nucleotide sequence ID" value="NZ_VWSF01000004.1"/>
</dbReference>
<name>A0A5M6DP48_9BACT</name>
<evidence type="ECO:0008006" key="3">
    <source>
        <dbReference type="Google" id="ProtNLM"/>
    </source>
</evidence>
<dbReference type="AlphaFoldDB" id="A0A5M6DP48"/>
<organism evidence="1 2">
    <name type="scientific">Adhaeribacter rhizoryzae</name>
    <dbReference type="NCBI Taxonomy" id="2607907"/>
    <lineage>
        <taxon>Bacteria</taxon>
        <taxon>Pseudomonadati</taxon>
        <taxon>Bacteroidota</taxon>
        <taxon>Cytophagia</taxon>
        <taxon>Cytophagales</taxon>
        <taxon>Hymenobacteraceae</taxon>
        <taxon>Adhaeribacter</taxon>
    </lineage>
</organism>
<sequence>MQKLLSFIACFLLTYFTYGQNNSGHMVNAYILKGSYMLGGGISSSFNGFNYKTPNNNGDKGSIIRVNTDLKIGYFNWEDIGIGLKADLNYYNRQSDSTTNDLKQTILLVGPFVRGYLDNGIFGEISAGWGLNNTFRISQSNLFQGEAGVGYTYFLGPIGRQNYWLRNKQIAIEPMVLFKYYRQNFGAKKNSDNYRAEYGPELRISVQVFFLRQTMMLPNPIRGKRPE</sequence>
<proteinExistence type="predicted"/>
<evidence type="ECO:0000313" key="1">
    <source>
        <dbReference type="EMBL" id="KAA5547950.1"/>
    </source>
</evidence>
<dbReference type="EMBL" id="VWSF01000004">
    <property type="protein sequence ID" value="KAA5547950.1"/>
    <property type="molecule type" value="Genomic_DNA"/>
</dbReference>